<gene>
    <name evidence="2" type="ORF">HQN59_06085</name>
</gene>
<protein>
    <recommendedName>
        <fullName evidence="4">PXPV repeat-containing protein</fullName>
    </recommendedName>
</protein>
<sequence>MKKGLFVGLAAAAALLGTGAAHAGGVHWSVGIAVPPVQTIVSNGPVYYPAPGYYAPPPVVYAPAPVYHVPAYRSYYYPAPAVVYSTPYVRHRHDGWRGRDGWRDGGWGRGRHRH</sequence>
<dbReference type="EMBL" id="JABWMJ010000002">
    <property type="protein sequence ID" value="NUZ05327.1"/>
    <property type="molecule type" value="Genomic_DNA"/>
</dbReference>
<evidence type="ECO:0000256" key="1">
    <source>
        <dbReference type="SAM" id="SignalP"/>
    </source>
</evidence>
<evidence type="ECO:0000313" key="3">
    <source>
        <dbReference type="Proteomes" id="UP000529637"/>
    </source>
</evidence>
<comment type="caution">
    <text evidence="2">The sequence shown here is derived from an EMBL/GenBank/DDBJ whole genome shotgun (WGS) entry which is preliminary data.</text>
</comment>
<feature type="signal peptide" evidence="1">
    <location>
        <begin position="1"/>
        <end position="23"/>
    </location>
</feature>
<evidence type="ECO:0008006" key="4">
    <source>
        <dbReference type="Google" id="ProtNLM"/>
    </source>
</evidence>
<accession>A0A7Y6TVU6</accession>
<reference evidence="2 3" key="1">
    <citation type="submission" date="2020-06" db="EMBL/GenBank/DDBJ databases">
        <title>Schlegella sp. ID0723 isolated from air conditioner.</title>
        <authorList>
            <person name="Kim D.Y."/>
            <person name="Kim D.-U."/>
        </authorList>
    </citation>
    <scope>NUCLEOTIDE SEQUENCE [LARGE SCALE GENOMIC DNA]</scope>
    <source>
        <strain evidence="2 3">ID0723</strain>
    </source>
</reference>
<proteinExistence type="predicted"/>
<keyword evidence="3" id="KW-1185">Reference proteome</keyword>
<keyword evidence="1" id="KW-0732">Signal</keyword>
<dbReference type="RefSeq" id="WP_176067091.1">
    <property type="nucleotide sequence ID" value="NZ_JABWMJ010000002.1"/>
</dbReference>
<name>A0A7Y6TVU6_9BURK</name>
<organism evidence="2 3">
    <name type="scientific">Piscinibacter koreensis</name>
    <dbReference type="NCBI Taxonomy" id="2742824"/>
    <lineage>
        <taxon>Bacteria</taxon>
        <taxon>Pseudomonadati</taxon>
        <taxon>Pseudomonadota</taxon>
        <taxon>Betaproteobacteria</taxon>
        <taxon>Burkholderiales</taxon>
        <taxon>Sphaerotilaceae</taxon>
        <taxon>Piscinibacter</taxon>
    </lineage>
</organism>
<dbReference type="Proteomes" id="UP000529637">
    <property type="component" value="Unassembled WGS sequence"/>
</dbReference>
<evidence type="ECO:0000313" key="2">
    <source>
        <dbReference type="EMBL" id="NUZ05327.1"/>
    </source>
</evidence>
<feature type="chain" id="PRO_5031451703" description="PXPV repeat-containing protein" evidence="1">
    <location>
        <begin position="24"/>
        <end position="114"/>
    </location>
</feature>
<dbReference type="AlphaFoldDB" id="A0A7Y6TVU6"/>